<dbReference type="Gene3D" id="1.20.1050.10">
    <property type="match status" value="1"/>
</dbReference>
<dbReference type="RefSeq" id="WP_309938696.1">
    <property type="nucleotide sequence ID" value="NZ_AP025305.1"/>
</dbReference>
<feature type="domain" description="GST C-terminal" evidence="2">
    <location>
        <begin position="101"/>
        <end position="263"/>
    </location>
</feature>
<evidence type="ECO:0000259" key="1">
    <source>
        <dbReference type="PROSITE" id="PS50404"/>
    </source>
</evidence>
<dbReference type="PANTHER" id="PTHR44051">
    <property type="entry name" value="GLUTATHIONE S-TRANSFERASE-RELATED"/>
    <property type="match status" value="1"/>
</dbReference>
<feature type="domain" description="GST N-terminal" evidence="1">
    <location>
        <begin position="15"/>
        <end position="96"/>
    </location>
</feature>
<dbReference type="InterPro" id="IPR004046">
    <property type="entry name" value="GST_C"/>
</dbReference>
<dbReference type="SUPFAM" id="SSF47616">
    <property type="entry name" value="GST C-terminal domain-like"/>
    <property type="match status" value="1"/>
</dbReference>
<dbReference type="SUPFAM" id="SSF52833">
    <property type="entry name" value="Thioredoxin-like"/>
    <property type="match status" value="1"/>
</dbReference>
<evidence type="ECO:0000259" key="2">
    <source>
        <dbReference type="PROSITE" id="PS50405"/>
    </source>
</evidence>
<organism evidence="3 4">
    <name type="scientific">Aureibacter tunicatorum</name>
    <dbReference type="NCBI Taxonomy" id="866807"/>
    <lineage>
        <taxon>Bacteria</taxon>
        <taxon>Pseudomonadati</taxon>
        <taxon>Bacteroidota</taxon>
        <taxon>Cytophagia</taxon>
        <taxon>Cytophagales</taxon>
        <taxon>Persicobacteraceae</taxon>
        <taxon>Aureibacter</taxon>
    </lineage>
</organism>
<dbReference type="InterPro" id="IPR004045">
    <property type="entry name" value="Glutathione_S-Trfase_N"/>
</dbReference>
<dbReference type="SFLD" id="SFLDG00358">
    <property type="entry name" value="Main_(cytGST)"/>
    <property type="match status" value="1"/>
</dbReference>
<dbReference type="PROSITE" id="PS50405">
    <property type="entry name" value="GST_CTER"/>
    <property type="match status" value="1"/>
</dbReference>
<evidence type="ECO:0000313" key="3">
    <source>
        <dbReference type="EMBL" id="MDR6239148.1"/>
    </source>
</evidence>
<dbReference type="PANTHER" id="PTHR44051:SF2">
    <property type="entry name" value="HYPOTHETICAL GLUTATHIONE S-TRANSFERASE LIKE PROTEIN"/>
    <property type="match status" value="1"/>
</dbReference>
<dbReference type="CDD" id="cd00570">
    <property type="entry name" value="GST_N_family"/>
    <property type="match status" value="1"/>
</dbReference>
<dbReference type="Pfam" id="PF13417">
    <property type="entry name" value="GST_N_3"/>
    <property type="match status" value="1"/>
</dbReference>
<proteinExistence type="predicted"/>
<keyword evidence="4" id="KW-1185">Reference proteome</keyword>
<dbReference type="EMBL" id="JAVDQD010000002">
    <property type="protein sequence ID" value="MDR6239148.1"/>
    <property type="molecule type" value="Genomic_DNA"/>
</dbReference>
<evidence type="ECO:0000313" key="4">
    <source>
        <dbReference type="Proteomes" id="UP001185092"/>
    </source>
</evidence>
<name>A0AAE3XM66_9BACT</name>
<comment type="caution">
    <text evidence="3">The sequence shown here is derived from an EMBL/GenBank/DDBJ whole genome shotgun (WGS) entry which is preliminary data.</text>
</comment>
<dbReference type="PROSITE" id="PS50404">
    <property type="entry name" value="GST_NTER"/>
    <property type="match status" value="1"/>
</dbReference>
<dbReference type="SFLD" id="SFLDS00019">
    <property type="entry name" value="Glutathione_Transferase_(cytos"/>
    <property type="match status" value="1"/>
</dbReference>
<dbReference type="InterPro" id="IPR036282">
    <property type="entry name" value="Glutathione-S-Trfase_C_sf"/>
</dbReference>
<accession>A0AAE3XM66</accession>
<sequence>MPIINLTDKKLLDLKGFHLFHAGGSNCSARARLALEEKKLEWTGHEINLLTCEQLQEDYLQINPLGEVPALIHEGKSIYGSEDILRYLEEKFPTPSLLPDKEEEIESMWEWVDYAANSHLENIAAYLYSVGIGRPCSAKNFSIYQKINPKRAEFLKNKGYNMSSKVKNEVMKANHTILTQIENELGKHRYLTCDTYTLSDIAWGMNALALKNYGFSLSQYPNIMRWINDIENRPSYNNKSKMPTFPLWLVKCIMFIKRKATRTI</sequence>
<gene>
    <name evidence="3" type="ORF">HNQ88_002185</name>
</gene>
<dbReference type="Gene3D" id="3.40.30.10">
    <property type="entry name" value="Glutaredoxin"/>
    <property type="match status" value="1"/>
</dbReference>
<dbReference type="InterPro" id="IPR040079">
    <property type="entry name" value="Glutathione_S-Trfase"/>
</dbReference>
<dbReference type="Pfam" id="PF00043">
    <property type="entry name" value="GST_C"/>
    <property type="match status" value="1"/>
</dbReference>
<dbReference type="Proteomes" id="UP001185092">
    <property type="component" value="Unassembled WGS sequence"/>
</dbReference>
<reference evidence="3" key="1">
    <citation type="submission" date="2023-07" db="EMBL/GenBank/DDBJ databases">
        <title>Genomic Encyclopedia of Type Strains, Phase IV (KMG-IV): sequencing the most valuable type-strain genomes for metagenomic binning, comparative biology and taxonomic classification.</title>
        <authorList>
            <person name="Goeker M."/>
        </authorList>
    </citation>
    <scope>NUCLEOTIDE SEQUENCE</scope>
    <source>
        <strain evidence="3">DSM 26174</strain>
    </source>
</reference>
<protein>
    <submittedName>
        <fullName evidence="3">Glutathione S-transferase</fullName>
    </submittedName>
</protein>
<dbReference type="InterPro" id="IPR010987">
    <property type="entry name" value="Glutathione-S-Trfase_C-like"/>
</dbReference>
<dbReference type="AlphaFoldDB" id="A0AAE3XM66"/>
<dbReference type="InterPro" id="IPR036249">
    <property type="entry name" value="Thioredoxin-like_sf"/>
</dbReference>